<dbReference type="PANTHER" id="PTHR30055:SF234">
    <property type="entry name" value="HTH-TYPE TRANSCRIPTIONAL REGULATOR BETI"/>
    <property type="match status" value="1"/>
</dbReference>
<dbReference type="InterPro" id="IPR025996">
    <property type="entry name" value="MT1864/Rv1816-like_C"/>
</dbReference>
<dbReference type="EMBL" id="NWBU01000004">
    <property type="protein sequence ID" value="PTQ13277.1"/>
    <property type="molecule type" value="Genomic_DNA"/>
</dbReference>
<proteinExistence type="predicted"/>
<protein>
    <submittedName>
        <fullName evidence="6">TetR family transcriptional regulator</fullName>
    </submittedName>
</protein>
<dbReference type="PROSITE" id="PS50977">
    <property type="entry name" value="HTH_TETR_2"/>
    <property type="match status" value="1"/>
</dbReference>
<sequence length="198" mass="21385">MAGKSRNAARSSHGERREEILAQALRLFSEHGVQQVSTRQIASAVGISQPSLYAHFRTSQEIAQELCVRAFRHLAEDLSRALAGEGGRAERLRRAALAYVSFGLDNPDAYRVAFMIEKLVDHRAQAEQGPGLAAGLEAYKLLRGGISGADGTADLIAQSVWATLHGLVSLLIARPHFPWVDKAALIDAHVTRALAGLD</sequence>
<dbReference type="SUPFAM" id="SSF46689">
    <property type="entry name" value="Homeodomain-like"/>
    <property type="match status" value="1"/>
</dbReference>
<dbReference type="GO" id="GO:0000976">
    <property type="term" value="F:transcription cis-regulatory region binding"/>
    <property type="evidence" value="ECO:0007669"/>
    <property type="project" value="TreeGrafter"/>
</dbReference>
<evidence type="ECO:0000256" key="2">
    <source>
        <dbReference type="ARBA" id="ARBA00023125"/>
    </source>
</evidence>
<gene>
    <name evidence="6" type="ORF">CLG96_03970</name>
</gene>
<keyword evidence="7" id="KW-1185">Reference proteome</keyword>
<dbReference type="PANTHER" id="PTHR30055">
    <property type="entry name" value="HTH-TYPE TRANSCRIPTIONAL REGULATOR RUTR"/>
    <property type="match status" value="1"/>
</dbReference>
<accession>A0A2T5G299</accession>
<feature type="DNA-binding region" description="H-T-H motif" evidence="4">
    <location>
        <begin position="37"/>
        <end position="56"/>
    </location>
</feature>
<dbReference type="InterPro" id="IPR009057">
    <property type="entry name" value="Homeodomain-like_sf"/>
</dbReference>
<dbReference type="Pfam" id="PF13305">
    <property type="entry name" value="TetR_C_33"/>
    <property type="match status" value="1"/>
</dbReference>
<dbReference type="InterPro" id="IPR050109">
    <property type="entry name" value="HTH-type_TetR-like_transc_reg"/>
</dbReference>
<comment type="caution">
    <text evidence="6">The sequence shown here is derived from an EMBL/GenBank/DDBJ whole genome shotgun (WGS) entry which is preliminary data.</text>
</comment>
<dbReference type="Gene3D" id="1.10.10.60">
    <property type="entry name" value="Homeodomain-like"/>
    <property type="match status" value="1"/>
</dbReference>
<organism evidence="6 7">
    <name type="scientific">Sphingomonas oleivorans</name>
    <dbReference type="NCBI Taxonomy" id="1735121"/>
    <lineage>
        <taxon>Bacteria</taxon>
        <taxon>Pseudomonadati</taxon>
        <taxon>Pseudomonadota</taxon>
        <taxon>Alphaproteobacteria</taxon>
        <taxon>Sphingomonadales</taxon>
        <taxon>Sphingomonadaceae</taxon>
        <taxon>Sphingomonas</taxon>
    </lineage>
</organism>
<evidence type="ECO:0000256" key="3">
    <source>
        <dbReference type="ARBA" id="ARBA00023163"/>
    </source>
</evidence>
<dbReference type="PRINTS" id="PR00455">
    <property type="entry name" value="HTHTETR"/>
</dbReference>
<evidence type="ECO:0000256" key="4">
    <source>
        <dbReference type="PROSITE-ProRule" id="PRU00335"/>
    </source>
</evidence>
<dbReference type="Proteomes" id="UP000244162">
    <property type="component" value="Unassembled WGS sequence"/>
</dbReference>
<feature type="domain" description="HTH tetR-type" evidence="5">
    <location>
        <begin position="14"/>
        <end position="74"/>
    </location>
</feature>
<dbReference type="SUPFAM" id="SSF48498">
    <property type="entry name" value="Tetracyclin repressor-like, C-terminal domain"/>
    <property type="match status" value="1"/>
</dbReference>
<dbReference type="OrthoDB" id="7501431at2"/>
<evidence type="ECO:0000313" key="7">
    <source>
        <dbReference type="Proteomes" id="UP000244162"/>
    </source>
</evidence>
<evidence type="ECO:0000259" key="5">
    <source>
        <dbReference type="PROSITE" id="PS50977"/>
    </source>
</evidence>
<keyword evidence="2 4" id="KW-0238">DNA-binding</keyword>
<dbReference type="AlphaFoldDB" id="A0A2T5G299"/>
<keyword evidence="1" id="KW-0805">Transcription regulation</keyword>
<reference evidence="6 7" key="1">
    <citation type="submission" date="2017-09" db="EMBL/GenBank/DDBJ databases">
        <title>Sphingomonas panjinensis sp.nov., isolated from oil-contaminated soil.</title>
        <authorList>
            <person name="Wang L."/>
            <person name="Chen L."/>
        </authorList>
    </citation>
    <scope>NUCLEOTIDE SEQUENCE [LARGE SCALE GENOMIC DNA]</scope>
    <source>
        <strain evidence="6 7">FW-11</strain>
    </source>
</reference>
<dbReference type="GO" id="GO:0003700">
    <property type="term" value="F:DNA-binding transcription factor activity"/>
    <property type="evidence" value="ECO:0007669"/>
    <property type="project" value="TreeGrafter"/>
</dbReference>
<dbReference type="InterPro" id="IPR036271">
    <property type="entry name" value="Tet_transcr_reg_TetR-rel_C_sf"/>
</dbReference>
<name>A0A2T5G299_9SPHN</name>
<evidence type="ECO:0000256" key="1">
    <source>
        <dbReference type="ARBA" id="ARBA00023015"/>
    </source>
</evidence>
<dbReference type="InterPro" id="IPR001647">
    <property type="entry name" value="HTH_TetR"/>
</dbReference>
<dbReference type="RefSeq" id="WP_107966510.1">
    <property type="nucleotide sequence ID" value="NZ_NWBU01000004.1"/>
</dbReference>
<dbReference type="Pfam" id="PF00440">
    <property type="entry name" value="TetR_N"/>
    <property type="match status" value="1"/>
</dbReference>
<evidence type="ECO:0000313" key="6">
    <source>
        <dbReference type="EMBL" id="PTQ13277.1"/>
    </source>
</evidence>
<dbReference type="Gene3D" id="1.10.357.10">
    <property type="entry name" value="Tetracycline Repressor, domain 2"/>
    <property type="match status" value="1"/>
</dbReference>
<keyword evidence="3" id="KW-0804">Transcription</keyword>